<dbReference type="CDD" id="cd10032">
    <property type="entry name" value="UDG-F6_HDG"/>
    <property type="match status" value="1"/>
</dbReference>
<dbReference type="SMART" id="SM00987">
    <property type="entry name" value="UreE_C"/>
    <property type="match status" value="1"/>
</dbReference>
<dbReference type="InterPro" id="IPR005122">
    <property type="entry name" value="Uracil-DNA_glycosylase-like"/>
</dbReference>
<keyword evidence="2" id="KW-0326">Glycosidase</keyword>
<dbReference type="AlphaFoldDB" id="A0A411HNL0"/>
<proteinExistence type="predicted"/>
<dbReference type="SMART" id="SM00986">
    <property type="entry name" value="UDG"/>
    <property type="match status" value="1"/>
</dbReference>
<dbReference type="Pfam" id="PF03167">
    <property type="entry name" value="UDG"/>
    <property type="match status" value="1"/>
</dbReference>
<gene>
    <name evidence="2" type="ORF">ELE36_17800</name>
</gene>
<dbReference type="InterPro" id="IPR026353">
    <property type="entry name" value="Hypoxan-DNA_Glyclase"/>
</dbReference>
<dbReference type="SUPFAM" id="SSF52141">
    <property type="entry name" value="Uracil-DNA glycosylase-like"/>
    <property type="match status" value="1"/>
</dbReference>
<dbReference type="EC" id="3.2.2.15" evidence="2"/>
<accession>A0A411HNL0</accession>
<evidence type="ECO:0000313" key="2">
    <source>
        <dbReference type="EMBL" id="QBB72070.1"/>
    </source>
</evidence>
<keyword evidence="2" id="KW-0378">Hydrolase</keyword>
<evidence type="ECO:0000259" key="1">
    <source>
        <dbReference type="SMART" id="SM00986"/>
    </source>
</evidence>
<dbReference type="NCBIfam" id="TIGR04274">
    <property type="entry name" value="hypoxanDNAglyco"/>
    <property type="match status" value="1"/>
</dbReference>
<name>A0A411HNL0_9GAMM</name>
<evidence type="ECO:0000313" key="3">
    <source>
        <dbReference type="Proteomes" id="UP000291562"/>
    </source>
</evidence>
<dbReference type="Gene3D" id="3.40.470.10">
    <property type="entry name" value="Uracil-DNA glycosylase-like domain"/>
    <property type="match status" value="1"/>
</dbReference>
<dbReference type="RefSeq" id="WP_129835685.1">
    <property type="nucleotide sequence ID" value="NZ_CP035704.1"/>
</dbReference>
<feature type="domain" description="Uracil-DNA glycosylase-like" evidence="1">
    <location>
        <begin position="21"/>
        <end position="180"/>
    </location>
</feature>
<dbReference type="EMBL" id="CP035704">
    <property type="protein sequence ID" value="QBB72070.1"/>
    <property type="molecule type" value="Genomic_DNA"/>
</dbReference>
<dbReference type="Proteomes" id="UP000291562">
    <property type="component" value="Chromosome"/>
</dbReference>
<keyword evidence="3" id="KW-1185">Reference proteome</keyword>
<reference evidence="2 3" key="1">
    <citation type="submission" date="2019-01" db="EMBL/GenBank/DDBJ databases">
        <title>Pseudolysobacter antarctica gen. nov., sp. nov., isolated from Fildes Peninsula, Antarctica.</title>
        <authorList>
            <person name="Wei Z."/>
            <person name="Peng F."/>
        </authorList>
    </citation>
    <scope>NUCLEOTIDE SEQUENCE [LARGE SCALE GENOMIC DNA]</scope>
    <source>
        <strain evidence="2 3">AQ6-296</strain>
    </source>
</reference>
<dbReference type="OrthoDB" id="9799921at2"/>
<dbReference type="GO" id="GO:0033958">
    <property type="term" value="F:DNA-deoxyinosine glycosylase activity"/>
    <property type="evidence" value="ECO:0007669"/>
    <property type="project" value="UniProtKB-EC"/>
</dbReference>
<sequence>MVGIKKKSTLPEKSAVVSSFQPRVAADCRVLILGTVPSEKSLALQQSYAHAQNLFWPFMGELFSAGPELDYLERIARLQRAGIGIWDVLKHCERPGSLDSSIVRGSEVPNAIPELLNTHPQIDALAFNGNKAFELFNRHILPRFDAQQIARVQLLPLPSTSPANASIGRAEKLRRWSALKDLLDGAR</sequence>
<dbReference type="InterPro" id="IPR036895">
    <property type="entry name" value="Uracil-DNA_glycosylase-like_sf"/>
</dbReference>
<organism evidence="2 3">
    <name type="scientific">Pseudolysobacter antarcticus</name>
    <dbReference type="NCBI Taxonomy" id="2511995"/>
    <lineage>
        <taxon>Bacteria</taxon>
        <taxon>Pseudomonadati</taxon>
        <taxon>Pseudomonadota</taxon>
        <taxon>Gammaproteobacteria</taxon>
        <taxon>Lysobacterales</taxon>
        <taxon>Rhodanobacteraceae</taxon>
        <taxon>Pseudolysobacter</taxon>
    </lineage>
</organism>
<dbReference type="KEGG" id="xbc:ELE36_17800"/>
<protein>
    <submittedName>
        <fullName evidence="2">DNA-deoxyinosine glycosylase</fullName>
        <ecNumber evidence="2">3.2.2.15</ecNumber>
    </submittedName>
</protein>